<dbReference type="RefSeq" id="WP_128205405.1">
    <property type="nucleotide sequence ID" value="NZ_QYTU02000022.1"/>
</dbReference>
<evidence type="ECO:0000313" key="1">
    <source>
        <dbReference type="EMBL" id="RWR09282.1"/>
    </source>
</evidence>
<organism evidence="1 2">
    <name type="scientific">Siminovitchia fortis</name>
    <dbReference type="NCBI Taxonomy" id="254758"/>
    <lineage>
        <taxon>Bacteria</taxon>
        <taxon>Bacillati</taxon>
        <taxon>Bacillota</taxon>
        <taxon>Bacilli</taxon>
        <taxon>Bacillales</taxon>
        <taxon>Bacillaceae</taxon>
        <taxon>Siminovitchia</taxon>
    </lineage>
</organism>
<dbReference type="EMBL" id="QYTU02000022">
    <property type="protein sequence ID" value="RWR09282.1"/>
    <property type="molecule type" value="Genomic_DNA"/>
</dbReference>
<protein>
    <submittedName>
        <fullName evidence="1">Transposase</fullName>
    </submittedName>
</protein>
<dbReference type="AlphaFoldDB" id="A0A443IRL6"/>
<evidence type="ECO:0000313" key="2">
    <source>
        <dbReference type="Proteomes" id="UP000273811"/>
    </source>
</evidence>
<name>A0A443IRL6_9BACI</name>
<gene>
    <name evidence="1" type="ORF">D4N35_010760</name>
</gene>
<reference evidence="1" key="1">
    <citation type="submission" date="2018-12" db="EMBL/GenBank/DDBJ databases">
        <authorList>
            <person name="Sun L."/>
            <person name="Chen Z."/>
        </authorList>
    </citation>
    <scope>NUCLEOTIDE SEQUENCE [LARGE SCALE GENOMIC DNA]</scope>
    <source>
        <strain evidence="1">DSM 16012</strain>
    </source>
</reference>
<comment type="caution">
    <text evidence="1">The sequence shown here is derived from an EMBL/GenBank/DDBJ whole genome shotgun (WGS) entry which is preliminary data.</text>
</comment>
<keyword evidence="2" id="KW-1185">Reference proteome</keyword>
<accession>A0A443IRL6</accession>
<sequence length="66" mass="7388">MGLSMKDTFLARYYMKEGEKKGIEVGIKEGKVEIAVRLLGRGESADDVAEITGLTLEEVERIKDRN</sequence>
<dbReference type="Proteomes" id="UP000273811">
    <property type="component" value="Unassembled WGS sequence"/>
</dbReference>
<proteinExistence type="predicted"/>